<protein>
    <submittedName>
        <fullName evidence="2">N-acetyltransferase</fullName>
    </submittedName>
</protein>
<feature type="domain" description="N-acetyltransferase" evidence="1">
    <location>
        <begin position="14"/>
        <end position="172"/>
    </location>
</feature>
<gene>
    <name evidence="2" type="ORF">E4J94_03990</name>
</gene>
<dbReference type="RefSeq" id="WP_135834561.1">
    <property type="nucleotide sequence ID" value="NZ_SRPE01000002.1"/>
</dbReference>
<proteinExistence type="predicted"/>
<accession>A0A4Z1C2B0</accession>
<comment type="caution">
    <text evidence="2">The sequence shown here is derived from an EMBL/GenBank/DDBJ whole genome shotgun (WGS) entry which is preliminary data.</text>
</comment>
<reference evidence="2 3" key="1">
    <citation type="submission" date="2019-03" db="EMBL/GenBank/DDBJ databases">
        <title>Empedobacter tilapiae sp. nov., isolated from an intestine of Nile tilapia Oreochromis niloticus.</title>
        <authorList>
            <person name="Kim Y.-O."/>
            <person name="Yoon J.-H."/>
        </authorList>
    </citation>
    <scope>NUCLEOTIDE SEQUENCE [LARGE SCALE GENOMIC DNA]</scope>
    <source>
        <strain evidence="2 3">MRS2</strain>
    </source>
</reference>
<dbReference type="InterPro" id="IPR000182">
    <property type="entry name" value="GNAT_dom"/>
</dbReference>
<organism evidence="2 3">
    <name type="scientific">Empedobacter tilapiae</name>
    <dbReference type="NCBI Taxonomy" id="2491114"/>
    <lineage>
        <taxon>Bacteria</taxon>
        <taxon>Pseudomonadati</taxon>
        <taxon>Bacteroidota</taxon>
        <taxon>Flavobacteriia</taxon>
        <taxon>Flavobacteriales</taxon>
        <taxon>Weeksellaceae</taxon>
        <taxon>Empedobacter</taxon>
    </lineage>
</organism>
<evidence type="ECO:0000313" key="2">
    <source>
        <dbReference type="EMBL" id="TGN29859.1"/>
    </source>
</evidence>
<keyword evidence="2" id="KW-0808">Transferase</keyword>
<dbReference type="Gene3D" id="3.40.630.30">
    <property type="match status" value="1"/>
</dbReference>
<dbReference type="Pfam" id="PF13302">
    <property type="entry name" value="Acetyltransf_3"/>
    <property type="match status" value="1"/>
</dbReference>
<evidence type="ECO:0000259" key="1">
    <source>
        <dbReference type="PROSITE" id="PS51186"/>
    </source>
</evidence>
<dbReference type="GO" id="GO:0016747">
    <property type="term" value="F:acyltransferase activity, transferring groups other than amino-acyl groups"/>
    <property type="evidence" value="ECO:0007669"/>
    <property type="project" value="InterPro"/>
</dbReference>
<keyword evidence="3" id="KW-1185">Reference proteome</keyword>
<dbReference type="InterPro" id="IPR016181">
    <property type="entry name" value="Acyl_CoA_acyltransferase"/>
</dbReference>
<dbReference type="PROSITE" id="PS51186">
    <property type="entry name" value="GNAT"/>
    <property type="match status" value="1"/>
</dbReference>
<sequence>MNFSIQTILENEKVILYPLNENDFDALYNVACDPEIWKQHPNKNRWEKEVFQSFFEGALQSKGAFKIVDKSTNNVIGSTRFYDYNHQENSILIGYTFYGTDYWGKGINQQVKATMLDYIFQFVSKVHFHVGAENVRSQIAISRLKAEKVAEQEVSYFKEQPKFNFVYEISKENWNNYKVNKEVK</sequence>
<dbReference type="PANTHER" id="PTHR43610">
    <property type="entry name" value="BLL6696 PROTEIN"/>
    <property type="match status" value="1"/>
</dbReference>
<evidence type="ECO:0000313" key="3">
    <source>
        <dbReference type="Proteomes" id="UP000297998"/>
    </source>
</evidence>
<dbReference type="PANTHER" id="PTHR43610:SF1">
    <property type="entry name" value="N-ACETYLTRANSFERASE DOMAIN-CONTAINING PROTEIN"/>
    <property type="match status" value="1"/>
</dbReference>
<dbReference type="Proteomes" id="UP000297998">
    <property type="component" value="Unassembled WGS sequence"/>
</dbReference>
<dbReference type="EMBL" id="SRPE01000002">
    <property type="protein sequence ID" value="TGN29859.1"/>
    <property type="molecule type" value="Genomic_DNA"/>
</dbReference>
<dbReference type="SUPFAM" id="SSF55729">
    <property type="entry name" value="Acyl-CoA N-acyltransferases (Nat)"/>
    <property type="match status" value="1"/>
</dbReference>
<dbReference type="AlphaFoldDB" id="A0A4Z1C2B0"/>
<dbReference type="OrthoDB" id="9795199at2"/>
<name>A0A4Z1C2B0_9FLAO</name>